<protein>
    <submittedName>
        <fullName evidence="2">Uncharacterized protein</fullName>
    </submittedName>
</protein>
<keyword evidence="1" id="KW-0812">Transmembrane</keyword>
<dbReference type="RefSeq" id="WP_117402858.1">
    <property type="nucleotide sequence ID" value="NZ_QVNQ01000009.1"/>
</dbReference>
<sequence length="130" mass="13663">MTIRDRIKRIDPVAMVALVIIAIGVCWLYSAMGRAVPVVDWGTSEEQRTAREARPHVYAASGVIGLGALVLLAGGRRIAALLVAPTALVPAVLLACTDPSWALPLVATIIAIPFAIGAGIAAAFNRRRAR</sequence>
<feature type="transmembrane region" description="Helical" evidence="1">
    <location>
        <begin position="78"/>
        <end position="95"/>
    </location>
</feature>
<accession>A0A372GAV5</accession>
<dbReference type="AlphaFoldDB" id="A0A372GAV5"/>
<organism evidence="2 3">
    <name type="scientific">Actinomadura spongiicola</name>
    <dbReference type="NCBI Taxonomy" id="2303421"/>
    <lineage>
        <taxon>Bacteria</taxon>
        <taxon>Bacillati</taxon>
        <taxon>Actinomycetota</taxon>
        <taxon>Actinomycetes</taxon>
        <taxon>Streptosporangiales</taxon>
        <taxon>Thermomonosporaceae</taxon>
        <taxon>Actinomadura</taxon>
    </lineage>
</organism>
<proteinExistence type="predicted"/>
<gene>
    <name evidence="2" type="ORF">D0T12_27170</name>
</gene>
<evidence type="ECO:0000256" key="1">
    <source>
        <dbReference type="SAM" id="Phobius"/>
    </source>
</evidence>
<feature type="transmembrane region" description="Helical" evidence="1">
    <location>
        <begin position="101"/>
        <end position="124"/>
    </location>
</feature>
<keyword evidence="3" id="KW-1185">Reference proteome</keyword>
<dbReference type="EMBL" id="QVNQ01000009">
    <property type="protein sequence ID" value="RFS82481.1"/>
    <property type="molecule type" value="Genomic_DNA"/>
</dbReference>
<dbReference type="Proteomes" id="UP000262882">
    <property type="component" value="Unassembled WGS sequence"/>
</dbReference>
<dbReference type="OrthoDB" id="9886839at2"/>
<feature type="transmembrane region" description="Helical" evidence="1">
    <location>
        <begin position="56"/>
        <end position="73"/>
    </location>
</feature>
<keyword evidence="1" id="KW-1133">Transmembrane helix</keyword>
<reference evidence="2 3" key="1">
    <citation type="submission" date="2018-08" db="EMBL/GenBank/DDBJ databases">
        <title>Actinomadura spongicola sp. nov., isolated from marine sponge Leucetta chagosensis.</title>
        <authorList>
            <person name="Li L."/>
            <person name="Lin H.W."/>
        </authorList>
    </citation>
    <scope>NUCLEOTIDE SEQUENCE [LARGE SCALE GENOMIC DNA]</scope>
    <source>
        <strain evidence="2 3">LHW52907</strain>
    </source>
</reference>
<evidence type="ECO:0000313" key="3">
    <source>
        <dbReference type="Proteomes" id="UP000262882"/>
    </source>
</evidence>
<keyword evidence="1" id="KW-0472">Membrane</keyword>
<evidence type="ECO:0000313" key="2">
    <source>
        <dbReference type="EMBL" id="RFS82481.1"/>
    </source>
</evidence>
<feature type="transmembrane region" description="Helical" evidence="1">
    <location>
        <begin position="12"/>
        <end position="36"/>
    </location>
</feature>
<comment type="caution">
    <text evidence="2">The sequence shown here is derived from an EMBL/GenBank/DDBJ whole genome shotgun (WGS) entry which is preliminary data.</text>
</comment>
<name>A0A372GAV5_9ACTN</name>